<sequence length="291" mass="31446">MAAPEHLILASASTPAGRAELVEMHWPALVAFAAREERLVLELALPPHALSASVCLPEIDADRRFIASALFARLPGVLVEGRAEGGTVQAVRLTIDDARAAAILPESAPSPDLLRALMAIQCDMLRQVMEMLGRELARPDGGDAGVLASLADLAVLSLGRVIAEEARGTTSPGLAPWQFRRIRERIEAPGAAPLAAELAELCGISVRHLHRQFHALTGRSVADYVEAARIDRAKRLLATPDRAVGAVARDCGFSHAQSFARAFRRSTGMTPLAFRQQRRHTISQDHKRMHP</sequence>
<evidence type="ECO:0000259" key="4">
    <source>
        <dbReference type="PROSITE" id="PS01124"/>
    </source>
</evidence>
<dbReference type="PROSITE" id="PS01124">
    <property type="entry name" value="HTH_ARAC_FAMILY_2"/>
    <property type="match status" value="1"/>
</dbReference>
<keyword evidence="6" id="KW-1185">Reference proteome</keyword>
<protein>
    <submittedName>
        <fullName evidence="5">Helix-turn-helix transcriptional regulator</fullName>
    </submittedName>
</protein>
<dbReference type="Proteomes" id="UP000600799">
    <property type="component" value="Unassembled WGS sequence"/>
</dbReference>
<dbReference type="SMART" id="SM00342">
    <property type="entry name" value="HTH_ARAC"/>
    <property type="match status" value="1"/>
</dbReference>
<dbReference type="InterPro" id="IPR018060">
    <property type="entry name" value="HTH_AraC"/>
</dbReference>
<dbReference type="SUPFAM" id="SSF46689">
    <property type="entry name" value="Homeodomain-like"/>
    <property type="match status" value="2"/>
</dbReference>
<dbReference type="Gene3D" id="1.10.10.60">
    <property type="entry name" value="Homeodomain-like"/>
    <property type="match status" value="2"/>
</dbReference>
<dbReference type="RefSeq" id="WP_196274178.1">
    <property type="nucleotide sequence ID" value="NZ_JADQDC010000001.1"/>
</dbReference>
<dbReference type="PANTHER" id="PTHR46796">
    <property type="entry name" value="HTH-TYPE TRANSCRIPTIONAL ACTIVATOR RHAS-RELATED"/>
    <property type="match status" value="1"/>
</dbReference>
<evidence type="ECO:0000313" key="6">
    <source>
        <dbReference type="Proteomes" id="UP000600799"/>
    </source>
</evidence>
<organism evidence="5 6">
    <name type="scientific">Novosphingobium jiangmenense</name>
    <dbReference type="NCBI Taxonomy" id="2791981"/>
    <lineage>
        <taxon>Bacteria</taxon>
        <taxon>Pseudomonadati</taxon>
        <taxon>Pseudomonadota</taxon>
        <taxon>Alphaproteobacteria</taxon>
        <taxon>Sphingomonadales</taxon>
        <taxon>Sphingomonadaceae</taxon>
        <taxon>Novosphingobium</taxon>
    </lineage>
</organism>
<dbReference type="PANTHER" id="PTHR46796:SF6">
    <property type="entry name" value="ARAC SUBFAMILY"/>
    <property type="match status" value="1"/>
</dbReference>
<dbReference type="InterPro" id="IPR009057">
    <property type="entry name" value="Homeodomain-like_sf"/>
</dbReference>
<keyword evidence="3" id="KW-0804">Transcription</keyword>
<dbReference type="PRINTS" id="PR00032">
    <property type="entry name" value="HTHARAC"/>
</dbReference>
<evidence type="ECO:0000256" key="1">
    <source>
        <dbReference type="ARBA" id="ARBA00023015"/>
    </source>
</evidence>
<gene>
    <name evidence="5" type="ORF">I2488_02295</name>
</gene>
<dbReference type="EMBL" id="JADQDC010000001">
    <property type="protein sequence ID" value="MBF9149826.1"/>
    <property type="molecule type" value="Genomic_DNA"/>
</dbReference>
<evidence type="ECO:0000313" key="5">
    <source>
        <dbReference type="EMBL" id="MBF9149826.1"/>
    </source>
</evidence>
<dbReference type="Pfam" id="PF12833">
    <property type="entry name" value="HTH_18"/>
    <property type="match status" value="1"/>
</dbReference>
<evidence type="ECO:0000256" key="2">
    <source>
        <dbReference type="ARBA" id="ARBA00023125"/>
    </source>
</evidence>
<proteinExistence type="predicted"/>
<keyword evidence="1" id="KW-0805">Transcription regulation</keyword>
<reference evidence="5 6" key="1">
    <citation type="submission" date="2020-11" db="EMBL/GenBank/DDBJ databases">
        <title>The genome sequence of Novosphingobium sp. 1Y9A.</title>
        <authorList>
            <person name="Liu Y."/>
        </authorList>
    </citation>
    <scope>NUCLEOTIDE SEQUENCE [LARGE SCALE GENOMIC DNA]</scope>
    <source>
        <strain evidence="5 6">1Y9A</strain>
    </source>
</reference>
<dbReference type="InterPro" id="IPR050204">
    <property type="entry name" value="AraC_XylS_family_regulators"/>
</dbReference>
<evidence type="ECO:0000256" key="3">
    <source>
        <dbReference type="ARBA" id="ARBA00023163"/>
    </source>
</evidence>
<dbReference type="InterPro" id="IPR020449">
    <property type="entry name" value="Tscrpt_reg_AraC-type_HTH"/>
</dbReference>
<name>A0ABS0HCY8_9SPHN</name>
<dbReference type="PROSITE" id="PS00041">
    <property type="entry name" value="HTH_ARAC_FAMILY_1"/>
    <property type="match status" value="1"/>
</dbReference>
<feature type="domain" description="HTH araC/xylS-type" evidence="4">
    <location>
        <begin position="197"/>
        <end position="277"/>
    </location>
</feature>
<accession>A0ABS0HCY8</accession>
<dbReference type="InterPro" id="IPR018062">
    <property type="entry name" value="HTH_AraC-typ_CS"/>
</dbReference>
<keyword evidence="2" id="KW-0238">DNA-binding</keyword>
<comment type="caution">
    <text evidence="5">The sequence shown here is derived from an EMBL/GenBank/DDBJ whole genome shotgun (WGS) entry which is preliminary data.</text>
</comment>